<evidence type="ECO:0000256" key="1">
    <source>
        <dbReference type="SAM" id="MobiDB-lite"/>
    </source>
</evidence>
<evidence type="ECO:0000313" key="2">
    <source>
        <dbReference type="EMBL" id="MDQ6598596.1"/>
    </source>
</evidence>
<feature type="compositionally biased region" description="Basic and acidic residues" evidence="1">
    <location>
        <begin position="1"/>
        <end position="20"/>
    </location>
</feature>
<dbReference type="EMBL" id="JAVGVR010000001">
    <property type="protein sequence ID" value="MDQ6598596.1"/>
    <property type="molecule type" value="Genomic_DNA"/>
</dbReference>
<keyword evidence="5" id="KW-1185">Reference proteome</keyword>
<protein>
    <submittedName>
        <fullName evidence="3">Uncharacterized protein</fullName>
    </submittedName>
</protein>
<reference evidence="3 4" key="1">
    <citation type="submission" date="2019-03" db="EMBL/GenBank/DDBJ databases">
        <title>Bacillus niacini sp. nov. a Nicotinate-Metabolizing Mesophile Isolated from Soil.</title>
        <authorList>
            <person name="Zhang G."/>
        </authorList>
    </citation>
    <scope>NUCLEOTIDE SEQUENCE [LARGE SCALE GENOMIC DNA]</scope>
    <source>
        <strain evidence="3 4">WN066</strain>
    </source>
</reference>
<proteinExistence type="predicted"/>
<dbReference type="RefSeq" id="WP_133335111.1">
    <property type="nucleotide sequence ID" value="NZ_JAVGVR010000001.1"/>
</dbReference>
<accession>A0A4R5VQP7</accession>
<evidence type="ECO:0000313" key="3">
    <source>
        <dbReference type="EMBL" id="TDK60855.1"/>
    </source>
</evidence>
<feature type="region of interest" description="Disordered" evidence="1">
    <location>
        <begin position="1"/>
        <end position="27"/>
    </location>
</feature>
<organism evidence="3 4">
    <name type="scientific">Bacillus salipaludis</name>
    <dbReference type="NCBI Taxonomy" id="2547811"/>
    <lineage>
        <taxon>Bacteria</taxon>
        <taxon>Bacillati</taxon>
        <taxon>Bacillota</taxon>
        <taxon>Bacilli</taxon>
        <taxon>Bacillales</taxon>
        <taxon>Bacillaceae</taxon>
        <taxon>Bacillus</taxon>
    </lineage>
</organism>
<dbReference type="AlphaFoldDB" id="A0A4R5VQP7"/>
<sequence>MPPHHEHHEPHDHHAKDEHHKSRKCSQRKCQKKINEILSSVAEIEKALANAINAETELLRREHLSPGQVSFLTEKLEELIRLAIKKEIILELLIQDAIKACEQSECHEHHGKK</sequence>
<dbReference type="EMBL" id="SMYO01000006">
    <property type="protein sequence ID" value="TDK60855.1"/>
    <property type="molecule type" value="Genomic_DNA"/>
</dbReference>
<gene>
    <name evidence="3" type="ORF">E2K98_14110</name>
    <name evidence="2" type="ORF">RCG21_19910</name>
</gene>
<comment type="caution">
    <text evidence="3">The sequence shown here is derived from an EMBL/GenBank/DDBJ whole genome shotgun (WGS) entry which is preliminary data.</text>
</comment>
<dbReference type="Proteomes" id="UP001178888">
    <property type="component" value="Unassembled WGS sequence"/>
</dbReference>
<evidence type="ECO:0000313" key="5">
    <source>
        <dbReference type="Proteomes" id="UP001178888"/>
    </source>
</evidence>
<evidence type="ECO:0000313" key="4">
    <source>
        <dbReference type="Proteomes" id="UP000295132"/>
    </source>
</evidence>
<dbReference type="Proteomes" id="UP000295132">
    <property type="component" value="Unassembled WGS sequence"/>
</dbReference>
<name>A0A4R5VQP7_9BACI</name>
<reference evidence="2" key="2">
    <citation type="submission" date="2023-08" db="EMBL/GenBank/DDBJ databases">
        <title>Nitrogen cycling bacteria in agricultural field soils.</title>
        <authorList>
            <person name="Jang J."/>
        </authorList>
    </citation>
    <scope>NUCLEOTIDE SEQUENCE</scope>
    <source>
        <strain evidence="2">PS3-36</strain>
    </source>
</reference>